<accession>A0A380FCJ7</accession>
<proteinExistence type="predicted"/>
<evidence type="ECO:0000313" key="3">
    <source>
        <dbReference type="Proteomes" id="UP000255277"/>
    </source>
</evidence>
<evidence type="ECO:0000313" key="2">
    <source>
        <dbReference type="EMBL" id="SUM31213.1"/>
    </source>
</evidence>
<protein>
    <submittedName>
        <fullName evidence="2">3'-phosphoadenosine 5'-phosphosulfate sulfotransferase</fullName>
    </submittedName>
</protein>
<dbReference type="Pfam" id="PF01507">
    <property type="entry name" value="PAPS_reduct"/>
    <property type="match status" value="1"/>
</dbReference>
<keyword evidence="2" id="KW-0808">Transferase</keyword>
<dbReference type="Gene3D" id="3.40.50.620">
    <property type="entry name" value="HUPs"/>
    <property type="match status" value="1"/>
</dbReference>
<dbReference type="GO" id="GO:0016740">
    <property type="term" value="F:transferase activity"/>
    <property type="evidence" value="ECO:0007669"/>
    <property type="project" value="UniProtKB-KW"/>
</dbReference>
<sequence length="60" mass="7118">MILIDLIYSVKKDAEIVFLDTDLHFQETYDLIDRVKARYPELNIKTKETDFNIRRAICGI</sequence>
<organism evidence="2 3">
    <name type="scientific">Staphylococcus gallinarum</name>
    <dbReference type="NCBI Taxonomy" id="1293"/>
    <lineage>
        <taxon>Bacteria</taxon>
        <taxon>Bacillati</taxon>
        <taxon>Bacillota</taxon>
        <taxon>Bacilli</taxon>
        <taxon>Bacillales</taxon>
        <taxon>Staphylococcaceae</taxon>
        <taxon>Staphylococcus</taxon>
    </lineage>
</organism>
<reference evidence="2 3" key="1">
    <citation type="submission" date="2018-06" db="EMBL/GenBank/DDBJ databases">
        <authorList>
            <consortium name="Pathogen Informatics"/>
            <person name="Doyle S."/>
        </authorList>
    </citation>
    <scope>NUCLEOTIDE SEQUENCE [LARGE SCALE GENOMIC DNA]</scope>
    <source>
        <strain evidence="2 3">NCTC12195</strain>
    </source>
</reference>
<dbReference type="SUPFAM" id="SSF52402">
    <property type="entry name" value="Adenine nucleotide alpha hydrolases-like"/>
    <property type="match status" value="1"/>
</dbReference>
<dbReference type="InterPro" id="IPR014729">
    <property type="entry name" value="Rossmann-like_a/b/a_fold"/>
</dbReference>
<evidence type="ECO:0000259" key="1">
    <source>
        <dbReference type="Pfam" id="PF01507"/>
    </source>
</evidence>
<feature type="domain" description="Phosphoadenosine phosphosulphate reductase" evidence="1">
    <location>
        <begin position="2"/>
        <end position="55"/>
    </location>
</feature>
<dbReference type="EMBL" id="UHDK01000001">
    <property type="protein sequence ID" value="SUM31213.1"/>
    <property type="molecule type" value="Genomic_DNA"/>
</dbReference>
<dbReference type="AlphaFoldDB" id="A0A380FCJ7"/>
<dbReference type="InterPro" id="IPR002500">
    <property type="entry name" value="PAPS_reduct_dom"/>
</dbReference>
<name>A0A380FCJ7_STAGA</name>
<gene>
    <name evidence="2" type="ORF">NCTC12195_00620</name>
</gene>
<dbReference type="Proteomes" id="UP000255277">
    <property type="component" value="Unassembled WGS sequence"/>
</dbReference>